<name>A0A125NUQ4_HYPSL</name>
<dbReference type="PATRIC" id="fig|121290.4.peg.3326"/>
<reference evidence="1 2" key="1">
    <citation type="submission" date="2015-10" db="EMBL/GenBank/DDBJ databases">
        <title>Transcriptomic analysis of a linuron degrading triple-species bacterial consortium.</title>
        <authorList>
            <person name="Albers P."/>
        </authorList>
    </citation>
    <scope>NUCLEOTIDE SEQUENCE [LARGE SCALE GENOMIC DNA]</scope>
    <source>
        <strain evidence="1 2">WDL6</strain>
    </source>
</reference>
<protein>
    <submittedName>
        <fullName evidence="1">Uncharacterized protein</fullName>
    </submittedName>
</protein>
<comment type="caution">
    <text evidence="1">The sequence shown here is derived from an EMBL/GenBank/DDBJ whole genome shotgun (WGS) entry which is preliminary data.</text>
</comment>
<evidence type="ECO:0000313" key="1">
    <source>
        <dbReference type="EMBL" id="KWT67365.1"/>
    </source>
</evidence>
<dbReference type="EMBL" id="LMTR01000065">
    <property type="protein sequence ID" value="KWT67365.1"/>
    <property type="molecule type" value="Genomic_DNA"/>
</dbReference>
<keyword evidence="2" id="KW-1185">Reference proteome</keyword>
<evidence type="ECO:0000313" key="2">
    <source>
        <dbReference type="Proteomes" id="UP000059074"/>
    </source>
</evidence>
<sequence>MQSAVCCLSLATTARCNMPCMRSATNGSDRSHDRRMITLDNFARHAQTGAGA</sequence>
<accession>A0A125NUQ4</accession>
<dbReference type="Proteomes" id="UP000059074">
    <property type="component" value="Unassembled WGS sequence"/>
</dbReference>
<dbReference type="STRING" id="121290.APY04_1930"/>
<gene>
    <name evidence="1" type="ORF">APY04_1930</name>
</gene>
<proteinExistence type="predicted"/>
<dbReference type="AlphaFoldDB" id="A0A125NUQ4"/>
<organism evidence="1 2">
    <name type="scientific">Hyphomicrobium sulfonivorans</name>
    <dbReference type="NCBI Taxonomy" id="121290"/>
    <lineage>
        <taxon>Bacteria</taxon>
        <taxon>Pseudomonadati</taxon>
        <taxon>Pseudomonadota</taxon>
        <taxon>Alphaproteobacteria</taxon>
        <taxon>Hyphomicrobiales</taxon>
        <taxon>Hyphomicrobiaceae</taxon>
        <taxon>Hyphomicrobium</taxon>
    </lineage>
</organism>